<comment type="caution">
    <text evidence="2">The sequence shown here is derived from an EMBL/GenBank/DDBJ whole genome shotgun (WGS) entry which is preliminary data.</text>
</comment>
<accession>A0A392RU24</accession>
<proteinExistence type="predicted"/>
<evidence type="ECO:0000313" key="3">
    <source>
        <dbReference type="Proteomes" id="UP000265520"/>
    </source>
</evidence>
<feature type="compositionally biased region" description="Basic and acidic residues" evidence="1">
    <location>
        <begin position="96"/>
        <end position="106"/>
    </location>
</feature>
<keyword evidence="3" id="KW-1185">Reference proteome</keyword>
<feature type="non-terminal residue" evidence="2">
    <location>
        <position position="106"/>
    </location>
</feature>
<name>A0A392RU24_9FABA</name>
<evidence type="ECO:0000256" key="1">
    <source>
        <dbReference type="SAM" id="MobiDB-lite"/>
    </source>
</evidence>
<feature type="region of interest" description="Disordered" evidence="1">
    <location>
        <begin position="78"/>
        <end position="106"/>
    </location>
</feature>
<organism evidence="2 3">
    <name type="scientific">Trifolium medium</name>
    <dbReference type="NCBI Taxonomy" id="97028"/>
    <lineage>
        <taxon>Eukaryota</taxon>
        <taxon>Viridiplantae</taxon>
        <taxon>Streptophyta</taxon>
        <taxon>Embryophyta</taxon>
        <taxon>Tracheophyta</taxon>
        <taxon>Spermatophyta</taxon>
        <taxon>Magnoliopsida</taxon>
        <taxon>eudicotyledons</taxon>
        <taxon>Gunneridae</taxon>
        <taxon>Pentapetalae</taxon>
        <taxon>rosids</taxon>
        <taxon>fabids</taxon>
        <taxon>Fabales</taxon>
        <taxon>Fabaceae</taxon>
        <taxon>Papilionoideae</taxon>
        <taxon>50 kb inversion clade</taxon>
        <taxon>NPAAA clade</taxon>
        <taxon>Hologalegina</taxon>
        <taxon>IRL clade</taxon>
        <taxon>Trifolieae</taxon>
        <taxon>Trifolium</taxon>
    </lineage>
</organism>
<dbReference type="AlphaFoldDB" id="A0A392RU24"/>
<dbReference type="Proteomes" id="UP000265520">
    <property type="component" value="Unassembled WGS sequence"/>
</dbReference>
<protein>
    <submittedName>
        <fullName evidence="2">Uncharacterized protein</fullName>
    </submittedName>
</protein>
<reference evidence="2 3" key="1">
    <citation type="journal article" date="2018" name="Front. Plant Sci.">
        <title>Red Clover (Trifolium pratense) and Zigzag Clover (T. medium) - A Picture of Genomic Similarities and Differences.</title>
        <authorList>
            <person name="Dluhosova J."/>
            <person name="Istvanek J."/>
            <person name="Nedelnik J."/>
            <person name="Repkova J."/>
        </authorList>
    </citation>
    <scope>NUCLEOTIDE SEQUENCE [LARGE SCALE GENOMIC DNA]</scope>
    <source>
        <strain evidence="3">cv. 10/8</strain>
        <tissue evidence="2">Leaf</tissue>
    </source>
</reference>
<evidence type="ECO:0000313" key="2">
    <source>
        <dbReference type="EMBL" id="MCI39702.1"/>
    </source>
</evidence>
<dbReference type="EMBL" id="LXQA010270648">
    <property type="protein sequence ID" value="MCI39702.1"/>
    <property type="molecule type" value="Genomic_DNA"/>
</dbReference>
<sequence length="106" mass="11463">MKDNDDVVGSTSTKIINNTVVAVADHKVSSTTIKSLKDQHPQESRVRAATTLMSKSKESYFLDSQEKKVCASDVALAASNGKRKHPRVDLGNGFDGKLKKDGAETE</sequence>